<accession>A0A450YX97</accession>
<organism evidence="1">
    <name type="scientific">Candidatus Kentrum sp. TC</name>
    <dbReference type="NCBI Taxonomy" id="2126339"/>
    <lineage>
        <taxon>Bacteria</taxon>
        <taxon>Pseudomonadati</taxon>
        <taxon>Pseudomonadota</taxon>
        <taxon>Gammaproteobacteria</taxon>
        <taxon>Candidatus Kentrum</taxon>
    </lineage>
</organism>
<gene>
    <name evidence="1" type="ORF">BECKTC1821E_GA0114239_10605</name>
</gene>
<proteinExistence type="predicted"/>
<protein>
    <submittedName>
        <fullName evidence="1">Uncharacterized protein</fullName>
    </submittedName>
</protein>
<sequence length="132" mass="14966">MPRIKDIRLPERDSRLPWKVLGVTRFLFRASAIDMEIGDMPILDEITQCYHRGESFELGQALNGQGSGGLDSLLFSFQFGFIGYRIRFIGGRNSSTTGKIRERLGLPFAFTPILEDLSFHQGETALLPMERK</sequence>
<reference evidence="1" key="1">
    <citation type="submission" date="2019-02" db="EMBL/GenBank/DDBJ databases">
        <authorList>
            <person name="Gruber-Vodicka R. H."/>
            <person name="Seah K. B. B."/>
        </authorList>
    </citation>
    <scope>NUCLEOTIDE SEQUENCE</scope>
    <source>
        <strain evidence="1">BECK_BZ125</strain>
    </source>
</reference>
<name>A0A450YX97_9GAMM</name>
<dbReference type="AlphaFoldDB" id="A0A450YX97"/>
<evidence type="ECO:0000313" key="1">
    <source>
        <dbReference type="EMBL" id="VFK46187.1"/>
    </source>
</evidence>
<dbReference type="EMBL" id="CAADFT010000060">
    <property type="protein sequence ID" value="VFK46187.1"/>
    <property type="molecule type" value="Genomic_DNA"/>
</dbReference>